<sequence>LEDSGMTEKDRKAVIEMVMDVSGAQHAVEMGLDVLGQTNFFGLEDKFFEVQIVTHFRVKEPREVNFDVDEYEKLDRHHRLDALWKNVERIAHSRSEDRNRTKRQISVLAPVILAPYMFSPIFGLSILGPVVLSPNIFSPLILNPSVLGPFILDPAIFIPFIISPYVLSPYILSPILGGPFVLSPYVLSPNM</sequence>
<protein>
    <submittedName>
        <fullName evidence="2">DUF2470 domain-containing protein</fullName>
    </submittedName>
</protein>
<feature type="transmembrane region" description="Helical" evidence="1">
    <location>
        <begin position="140"/>
        <end position="162"/>
    </location>
</feature>
<dbReference type="PANTHER" id="PTHR21523:SF46">
    <property type="entry name" value="MLT-TEN (MLT-10) RELATED"/>
    <property type="match status" value="1"/>
</dbReference>
<keyword evidence="1" id="KW-0472">Membrane</keyword>
<keyword evidence="1" id="KW-0812">Transmembrane</keyword>
<organism evidence="2">
    <name type="scientific">Gongylonema pulchrum</name>
    <dbReference type="NCBI Taxonomy" id="637853"/>
    <lineage>
        <taxon>Eukaryota</taxon>
        <taxon>Metazoa</taxon>
        <taxon>Ecdysozoa</taxon>
        <taxon>Nematoda</taxon>
        <taxon>Chromadorea</taxon>
        <taxon>Rhabditida</taxon>
        <taxon>Spirurina</taxon>
        <taxon>Spiruromorpha</taxon>
        <taxon>Spiruroidea</taxon>
        <taxon>Gongylonematidae</taxon>
        <taxon>Gongylonema</taxon>
    </lineage>
</organism>
<evidence type="ECO:0000313" key="2">
    <source>
        <dbReference type="WBParaSite" id="GPUH_0001843901-mRNA-1"/>
    </source>
</evidence>
<proteinExistence type="predicted"/>
<keyword evidence="1" id="KW-1133">Transmembrane helix</keyword>
<dbReference type="PANTHER" id="PTHR21523">
    <property type="match status" value="1"/>
</dbReference>
<evidence type="ECO:0000256" key="1">
    <source>
        <dbReference type="SAM" id="Phobius"/>
    </source>
</evidence>
<name>A0A183EBS3_9BILA</name>
<feature type="transmembrane region" description="Helical" evidence="1">
    <location>
        <begin position="169"/>
        <end position="187"/>
    </location>
</feature>
<reference evidence="2" key="1">
    <citation type="submission" date="2016-06" db="UniProtKB">
        <authorList>
            <consortium name="WormBaseParasite"/>
        </authorList>
    </citation>
    <scope>IDENTIFICATION</scope>
</reference>
<dbReference type="WBParaSite" id="GPUH_0001843901-mRNA-1">
    <property type="protein sequence ID" value="GPUH_0001843901-mRNA-1"/>
    <property type="gene ID" value="GPUH_0001843901"/>
</dbReference>
<feature type="transmembrane region" description="Helical" evidence="1">
    <location>
        <begin position="107"/>
        <end position="128"/>
    </location>
</feature>
<accession>A0A183EBS3</accession>
<dbReference type="AlphaFoldDB" id="A0A183EBS3"/>